<organism evidence="8 9">
    <name type="scientific">Trypanosoma theileri</name>
    <dbReference type="NCBI Taxonomy" id="67003"/>
    <lineage>
        <taxon>Eukaryota</taxon>
        <taxon>Discoba</taxon>
        <taxon>Euglenozoa</taxon>
        <taxon>Kinetoplastea</taxon>
        <taxon>Metakinetoplastina</taxon>
        <taxon>Trypanosomatida</taxon>
        <taxon>Trypanosomatidae</taxon>
        <taxon>Trypanosoma</taxon>
    </lineage>
</organism>
<evidence type="ECO:0000256" key="4">
    <source>
        <dbReference type="ARBA" id="ARBA00013081"/>
    </source>
</evidence>
<gene>
    <name evidence="8" type="ORF">TM35_000361830</name>
</gene>
<dbReference type="GO" id="GO:0004722">
    <property type="term" value="F:protein serine/threonine phosphatase activity"/>
    <property type="evidence" value="ECO:0007669"/>
    <property type="project" value="UniProtKB-EC"/>
</dbReference>
<feature type="region of interest" description="Disordered" evidence="6">
    <location>
        <begin position="864"/>
        <end position="893"/>
    </location>
</feature>
<keyword evidence="9" id="KW-1185">Reference proteome</keyword>
<comment type="cofactor">
    <cofactor evidence="1">
        <name>Mn(2+)</name>
        <dbReference type="ChEBI" id="CHEBI:29035"/>
    </cofactor>
</comment>
<feature type="compositionally biased region" description="Acidic residues" evidence="6">
    <location>
        <begin position="728"/>
        <end position="752"/>
    </location>
</feature>
<dbReference type="SUPFAM" id="SSF81606">
    <property type="entry name" value="PP2C-like"/>
    <property type="match status" value="1"/>
</dbReference>
<feature type="region of interest" description="Disordered" evidence="6">
    <location>
        <begin position="362"/>
        <end position="381"/>
    </location>
</feature>
<dbReference type="PANTHER" id="PTHR13832:SF565">
    <property type="entry name" value="AT28366P-RELATED"/>
    <property type="match status" value="1"/>
</dbReference>
<evidence type="ECO:0000313" key="8">
    <source>
        <dbReference type="EMBL" id="ORC85323.1"/>
    </source>
</evidence>
<dbReference type="Pfam" id="PF00481">
    <property type="entry name" value="PP2C"/>
    <property type="match status" value="2"/>
</dbReference>
<dbReference type="Proteomes" id="UP000192257">
    <property type="component" value="Unassembled WGS sequence"/>
</dbReference>
<dbReference type="EC" id="3.1.3.16" evidence="4"/>
<evidence type="ECO:0000256" key="2">
    <source>
        <dbReference type="ARBA" id="ARBA00001946"/>
    </source>
</evidence>
<reference evidence="8 9" key="1">
    <citation type="submission" date="2017-03" db="EMBL/GenBank/DDBJ databases">
        <title>An alternative strategy for trypanosome survival in the mammalian bloodstream revealed through genome and transcriptome analysis of the ubiquitous bovine parasite Trypanosoma (Megatrypanum) theileri.</title>
        <authorList>
            <person name="Kelly S."/>
            <person name="Ivens A."/>
            <person name="Mott A."/>
            <person name="O'Neill E."/>
            <person name="Emms D."/>
            <person name="Macleod O."/>
            <person name="Voorheis P."/>
            <person name="Matthews J."/>
            <person name="Matthews K."/>
            <person name="Carrington M."/>
        </authorList>
    </citation>
    <scope>NUCLEOTIDE SEQUENCE [LARGE SCALE GENOMIC DNA]</scope>
    <source>
        <strain evidence="8">Edinburgh</strain>
    </source>
</reference>
<dbReference type="VEuPathDB" id="TriTrypDB:TM35_000361830"/>
<dbReference type="InterPro" id="IPR001932">
    <property type="entry name" value="PPM-type_phosphatase-like_dom"/>
</dbReference>
<protein>
    <recommendedName>
        <fullName evidence="4">protein-serine/threonine phosphatase</fullName>
        <ecNumber evidence="4">3.1.3.16</ecNumber>
    </recommendedName>
</protein>
<evidence type="ECO:0000256" key="5">
    <source>
        <dbReference type="ARBA" id="ARBA00023211"/>
    </source>
</evidence>
<feature type="region of interest" description="Disordered" evidence="6">
    <location>
        <begin position="710"/>
        <end position="752"/>
    </location>
</feature>
<feature type="compositionally biased region" description="Low complexity" evidence="6">
    <location>
        <begin position="864"/>
        <end position="875"/>
    </location>
</feature>
<feature type="region of interest" description="Disordered" evidence="6">
    <location>
        <begin position="823"/>
        <end position="847"/>
    </location>
</feature>
<dbReference type="PROSITE" id="PS51746">
    <property type="entry name" value="PPM_2"/>
    <property type="match status" value="1"/>
</dbReference>
<dbReference type="SMART" id="SM00332">
    <property type="entry name" value="PP2Cc"/>
    <property type="match status" value="1"/>
</dbReference>
<sequence>MQTPPSFLSNLSTPSAAEGLKSPISLTTTTKQQHQQQEEELEEQRLRNSPQFITCSDENAMPTLSNMYSRNTSSPFVTTSRGSRRSKHQKTRIGISNSSFDDMLSFATPLSPAPPHCGFDVFTSPFGPCEHIPGPHQSFNEVNTSHCALRNTSYNNSFINSNNISHVNDLGSGGINMKSGEDSVEVSCPLANDSHLYSKKEEGVGSVSQSVGSEYQGAIHKCNTSLFKSFGKSLGLISSLSHRISHVMTTVAHTTVGGQRNSQEDAVCIHERVPFPTECSLSQKEKDHHHHHHHTNSGKVHLYNMYGVFDGHNGDRLSNLASLYYLEHFNEALTRSAWQYPSIDNAEEGYTSESATIFNRREEGGTSSVTNTNSNSGMKVSGKSVGELPITEETILPPQRFVSNALVQSLIHLDRTLYDTARETQKRCVGTTAGIVACYEGTSPTQSGCIPSYISIANLGDSRAVLARTSDGSVLISTLDHRIATHPWEKTRVAQCGGCIECDRVDGALQVTRSLGDYIYKLPPEQWVSQAEIEEKKKKKEDSRSEMMSSAFGSSMLEWMNTTVPQVDITVPLCEDNLMKSNEDLTDHLSPVFQSFSQIGVTTATTTSNSNNNNNNNDNDSDSCGKRLRYCSISATPHRDSVAPLIQLEDSEAEPCLTSNIVSNIADVYEAELKGDEFLVLATDGLWDHMSTEEVVDFVRTRLLHSGILSGNRPLQSQQQQQQQEKEKEEEEKEEEEEEEENENEKEQEQMDESVELLVLSTGCSQQLPAFTYCDTLKAPQDGRQTPPPPTPPPLPPPLLSISSSHDCPHFSSSALLHVRYNGSDDVGGESQGTDRRFSTPPPQCMLSRREDRMNLNSFRFAMNENNNNNNNNNNSDAHKMSPGTPTNSEASTQYCGNSLRHVLQEIANSLADHVVHDLHSGDNVTIVLLVFHSSDEYQGGSIR</sequence>
<dbReference type="STRING" id="67003.A0A1X0NLI8"/>
<evidence type="ECO:0000259" key="7">
    <source>
        <dbReference type="PROSITE" id="PS51746"/>
    </source>
</evidence>
<keyword evidence="5" id="KW-0464">Manganese</keyword>
<dbReference type="Gene3D" id="3.60.40.10">
    <property type="entry name" value="PPM-type phosphatase domain"/>
    <property type="match status" value="1"/>
</dbReference>
<feature type="compositionally biased region" description="Polar residues" evidence="6">
    <location>
        <begin position="884"/>
        <end position="893"/>
    </location>
</feature>
<comment type="caution">
    <text evidence="8">The sequence shown here is derived from an EMBL/GenBank/DDBJ whole genome shotgun (WGS) entry which is preliminary data.</text>
</comment>
<feature type="compositionally biased region" description="Polar residues" evidence="6">
    <location>
        <begin position="1"/>
        <end position="15"/>
    </location>
</feature>
<evidence type="ECO:0000256" key="3">
    <source>
        <dbReference type="ARBA" id="ARBA00006702"/>
    </source>
</evidence>
<dbReference type="OrthoDB" id="10264738at2759"/>
<feature type="region of interest" description="Disordered" evidence="6">
    <location>
        <begin position="778"/>
        <end position="798"/>
    </location>
</feature>
<evidence type="ECO:0000256" key="1">
    <source>
        <dbReference type="ARBA" id="ARBA00001936"/>
    </source>
</evidence>
<feature type="region of interest" description="Disordered" evidence="6">
    <location>
        <begin position="604"/>
        <end position="623"/>
    </location>
</feature>
<evidence type="ECO:0000313" key="9">
    <source>
        <dbReference type="Proteomes" id="UP000192257"/>
    </source>
</evidence>
<proteinExistence type="inferred from homology"/>
<name>A0A1X0NLI8_9TRYP</name>
<dbReference type="RefSeq" id="XP_028879389.1">
    <property type="nucleotide sequence ID" value="XM_029029368.1"/>
</dbReference>
<accession>A0A1X0NLI8</accession>
<feature type="compositionally biased region" description="Pro residues" evidence="6">
    <location>
        <begin position="786"/>
        <end position="798"/>
    </location>
</feature>
<dbReference type="GeneID" id="39989148"/>
<comment type="cofactor">
    <cofactor evidence="2">
        <name>Mg(2+)</name>
        <dbReference type="ChEBI" id="CHEBI:18420"/>
    </cofactor>
</comment>
<dbReference type="AlphaFoldDB" id="A0A1X0NLI8"/>
<feature type="compositionally biased region" description="Low complexity" evidence="6">
    <location>
        <begin position="365"/>
        <end position="377"/>
    </location>
</feature>
<feature type="compositionally biased region" description="Low complexity" evidence="6">
    <location>
        <begin position="608"/>
        <end position="618"/>
    </location>
</feature>
<dbReference type="InterPro" id="IPR036457">
    <property type="entry name" value="PPM-type-like_dom_sf"/>
</dbReference>
<feature type="region of interest" description="Disordered" evidence="6">
    <location>
        <begin position="65"/>
        <end position="89"/>
    </location>
</feature>
<comment type="similarity">
    <text evidence="3">Belongs to the PP2C family.</text>
</comment>
<dbReference type="InterPro" id="IPR015655">
    <property type="entry name" value="PP2C"/>
</dbReference>
<dbReference type="CDD" id="cd00143">
    <property type="entry name" value="PP2Cc"/>
    <property type="match status" value="1"/>
</dbReference>
<feature type="compositionally biased region" description="Polar residues" evidence="6">
    <location>
        <begin position="65"/>
        <end position="81"/>
    </location>
</feature>
<feature type="domain" description="PPM-type phosphatase" evidence="7">
    <location>
        <begin position="250"/>
        <end position="932"/>
    </location>
</feature>
<evidence type="ECO:0000256" key="6">
    <source>
        <dbReference type="SAM" id="MobiDB-lite"/>
    </source>
</evidence>
<dbReference type="PANTHER" id="PTHR13832">
    <property type="entry name" value="PROTEIN PHOSPHATASE 2C"/>
    <property type="match status" value="1"/>
</dbReference>
<dbReference type="EMBL" id="NBCO01000036">
    <property type="protein sequence ID" value="ORC85323.1"/>
    <property type="molecule type" value="Genomic_DNA"/>
</dbReference>
<feature type="region of interest" description="Disordered" evidence="6">
    <location>
        <begin position="1"/>
        <end position="46"/>
    </location>
</feature>